<dbReference type="PANTHER" id="PTHR35357">
    <property type="entry name" value="OS02G0537100 PROTEIN"/>
    <property type="match status" value="1"/>
</dbReference>
<name>A0A8J5SS85_ZIZPA</name>
<proteinExistence type="inferred from homology"/>
<dbReference type="Pfam" id="PF04043">
    <property type="entry name" value="PMEI"/>
    <property type="match status" value="1"/>
</dbReference>
<evidence type="ECO:0000259" key="5">
    <source>
        <dbReference type="SMART" id="SM00856"/>
    </source>
</evidence>
<dbReference type="EMBL" id="JAAALK010000285">
    <property type="protein sequence ID" value="KAG8066010.1"/>
    <property type="molecule type" value="Genomic_DNA"/>
</dbReference>
<dbReference type="CDD" id="cd15795">
    <property type="entry name" value="PMEI-Pla_a_1_like"/>
    <property type="match status" value="1"/>
</dbReference>
<dbReference type="InterPro" id="IPR006501">
    <property type="entry name" value="Pectinesterase_inhib_dom"/>
</dbReference>
<keyword evidence="1 4" id="KW-0732">Signal</keyword>
<evidence type="ECO:0000313" key="7">
    <source>
        <dbReference type="Proteomes" id="UP000729402"/>
    </source>
</evidence>
<dbReference type="PANTHER" id="PTHR35357:SF24">
    <property type="entry name" value="OS04G0587200 PROTEIN"/>
    <property type="match status" value="1"/>
</dbReference>
<feature type="chain" id="PRO_5035178767" description="Pectinesterase inhibitor domain-containing protein" evidence="4">
    <location>
        <begin position="26"/>
        <end position="186"/>
    </location>
</feature>
<reference evidence="6" key="1">
    <citation type="journal article" date="2021" name="bioRxiv">
        <title>Whole Genome Assembly and Annotation of Northern Wild Rice, Zizania palustris L., Supports a Whole Genome Duplication in the Zizania Genus.</title>
        <authorList>
            <person name="Haas M."/>
            <person name="Kono T."/>
            <person name="Macchietto M."/>
            <person name="Millas R."/>
            <person name="McGilp L."/>
            <person name="Shao M."/>
            <person name="Duquette J."/>
            <person name="Hirsch C.N."/>
            <person name="Kimball J."/>
        </authorList>
    </citation>
    <scope>NUCLEOTIDE SEQUENCE</scope>
    <source>
        <tissue evidence="6">Fresh leaf tissue</tissue>
    </source>
</reference>
<evidence type="ECO:0000256" key="1">
    <source>
        <dbReference type="ARBA" id="ARBA00022729"/>
    </source>
</evidence>
<comment type="caution">
    <text evidence="6">The sequence shown here is derived from an EMBL/GenBank/DDBJ whole genome shotgun (WGS) entry which is preliminary data.</text>
</comment>
<dbReference type="OrthoDB" id="1872906at2759"/>
<dbReference type="InterPro" id="IPR034088">
    <property type="entry name" value="Pla_a_1-like"/>
</dbReference>
<evidence type="ECO:0000313" key="6">
    <source>
        <dbReference type="EMBL" id="KAG8066010.1"/>
    </source>
</evidence>
<evidence type="ECO:0000256" key="2">
    <source>
        <dbReference type="ARBA" id="ARBA00023157"/>
    </source>
</evidence>
<dbReference type="NCBIfam" id="TIGR01614">
    <property type="entry name" value="PME_inhib"/>
    <property type="match status" value="1"/>
</dbReference>
<gene>
    <name evidence="6" type="ORF">GUJ93_ZPchr0004g39541</name>
</gene>
<feature type="signal peptide" evidence="4">
    <location>
        <begin position="1"/>
        <end position="25"/>
    </location>
</feature>
<dbReference type="GO" id="GO:0004857">
    <property type="term" value="F:enzyme inhibitor activity"/>
    <property type="evidence" value="ECO:0007669"/>
    <property type="project" value="InterPro"/>
</dbReference>
<evidence type="ECO:0000256" key="3">
    <source>
        <dbReference type="ARBA" id="ARBA00038471"/>
    </source>
</evidence>
<feature type="domain" description="Pectinesterase inhibitor" evidence="5">
    <location>
        <begin position="23"/>
        <end position="176"/>
    </location>
</feature>
<accession>A0A8J5SS85</accession>
<protein>
    <recommendedName>
        <fullName evidence="5">Pectinesterase inhibitor domain-containing protein</fullName>
    </recommendedName>
</protein>
<keyword evidence="7" id="KW-1185">Reference proteome</keyword>
<dbReference type="Proteomes" id="UP000729402">
    <property type="component" value="Unassembled WGS sequence"/>
</dbReference>
<dbReference type="GO" id="GO:0005576">
    <property type="term" value="C:extracellular region"/>
    <property type="evidence" value="ECO:0007669"/>
    <property type="project" value="UniProtKB-ARBA"/>
</dbReference>
<dbReference type="AlphaFoldDB" id="A0A8J5SS85"/>
<dbReference type="SMART" id="SM00856">
    <property type="entry name" value="PMEI"/>
    <property type="match status" value="1"/>
</dbReference>
<evidence type="ECO:0000256" key="4">
    <source>
        <dbReference type="SAM" id="SignalP"/>
    </source>
</evidence>
<sequence>MKLVQSLSPLIFSLLVLISSSTSNASVLEDACKSFAANHADIGYDYCIRFFQADKGSATADKIGLAAIAVKIATAAAKGTTKHIAALKASEGDKRRKGCLSSCAEVYSSAVDNLGEAAKGIASRSAAGFQDAVTVLSAARDVPDTCEEGFRELGQPSPLADDDAEFTKESAVALAVTSAISPPTML</sequence>
<organism evidence="6 7">
    <name type="scientific">Zizania palustris</name>
    <name type="common">Northern wild rice</name>
    <dbReference type="NCBI Taxonomy" id="103762"/>
    <lineage>
        <taxon>Eukaryota</taxon>
        <taxon>Viridiplantae</taxon>
        <taxon>Streptophyta</taxon>
        <taxon>Embryophyta</taxon>
        <taxon>Tracheophyta</taxon>
        <taxon>Spermatophyta</taxon>
        <taxon>Magnoliopsida</taxon>
        <taxon>Liliopsida</taxon>
        <taxon>Poales</taxon>
        <taxon>Poaceae</taxon>
        <taxon>BOP clade</taxon>
        <taxon>Oryzoideae</taxon>
        <taxon>Oryzeae</taxon>
        <taxon>Zizaniinae</taxon>
        <taxon>Zizania</taxon>
    </lineage>
</organism>
<reference evidence="6" key="2">
    <citation type="submission" date="2021-02" db="EMBL/GenBank/DDBJ databases">
        <authorList>
            <person name="Kimball J.A."/>
            <person name="Haas M.W."/>
            <person name="Macchietto M."/>
            <person name="Kono T."/>
            <person name="Duquette J."/>
            <person name="Shao M."/>
        </authorList>
    </citation>
    <scope>NUCLEOTIDE SEQUENCE</scope>
    <source>
        <tissue evidence="6">Fresh leaf tissue</tissue>
    </source>
</reference>
<comment type="similarity">
    <text evidence="3">Belongs to the PMEI family.</text>
</comment>
<keyword evidence="2" id="KW-1015">Disulfide bond</keyword>
<dbReference type="FunFam" id="1.20.140.40:FF:000002">
    <property type="entry name" value="Putative invertase inhibitor"/>
    <property type="match status" value="1"/>
</dbReference>